<evidence type="ECO:0000313" key="3">
    <source>
        <dbReference type="EMBL" id="STX35022.1"/>
    </source>
</evidence>
<dbReference type="EMBL" id="LNXX01000005">
    <property type="protein sequence ID" value="KTC93277.1"/>
    <property type="molecule type" value="Genomic_DNA"/>
</dbReference>
<dbReference type="OrthoDB" id="5651835at2"/>
<evidence type="ECO:0000256" key="1">
    <source>
        <dbReference type="SAM" id="Coils"/>
    </source>
</evidence>
<dbReference type="Proteomes" id="UP000054854">
    <property type="component" value="Unassembled WGS sequence"/>
</dbReference>
<dbReference type="Proteomes" id="UP000255316">
    <property type="component" value="Unassembled WGS sequence"/>
</dbReference>
<dbReference type="AlphaFoldDB" id="A0A378IJS9"/>
<evidence type="ECO:0000313" key="4">
    <source>
        <dbReference type="Proteomes" id="UP000054854"/>
    </source>
</evidence>
<organism evidence="3 5">
    <name type="scientific">Legionella cincinnatiensis</name>
    <dbReference type="NCBI Taxonomy" id="28085"/>
    <lineage>
        <taxon>Bacteria</taxon>
        <taxon>Pseudomonadati</taxon>
        <taxon>Pseudomonadota</taxon>
        <taxon>Gammaproteobacteria</taxon>
        <taxon>Legionellales</taxon>
        <taxon>Legionellaceae</taxon>
        <taxon>Legionella</taxon>
    </lineage>
</organism>
<gene>
    <name evidence="2" type="ORF">Lcin_0315</name>
    <name evidence="3" type="ORF">NCTC12438_01633</name>
</gene>
<dbReference type="RefSeq" id="WP_058463558.1">
    <property type="nucleotide sequence ID" value="NZ_CAAAHQ010000001.1"/>
</dbReference>
<keyword evidence="4" id="KW-1185">Reference proteome</keyword>
<proteinExistence type="predicted"/>
<dbReference type="STRING" id="28085.Lcin_0315"/>
<reference evidence="3 5" key="2">
    <citation type="submission" date="2018-06" db="EMBL/GenBank/DDBJ databases">
        <authorList>
            <consortium name="Pathogen Informatics"/>
            <person name="Doyle S."/>
        </authorList>
    </citation>
    <scope>NUCLEOTIDE SEQUENCE [LARGE SCALE GENOMIC DNA]</scope>
    <source>
        <strain evidence="3 5">NCTC12438</strain>
    </source>
</reference>
<reference evidence="2 4" key="1">
    <citation type="submission" date="2015-11" db="EMBL/GenBank/DDBJ databases">
        <title>Genomic analysis of 38 Legionella species identifies large and diverse effector repertoires.</title>
        <authorList>
            <person name="Burstein D."/>
            <person name="Amaro F."/>
            <person name="Zusman T."/>
            <person name="Lifshitz Z."/>
            <person name="Cohen O."/>
            <person name="Gilbert J.A."/>
            <person name="Pupko T."/>
            <person name="Shuman H.A."/>
            <person name="Segal G."/>
        </authorList>
    </citation>
    <scope>NUCLEOTIDE SEQUENCE [LARGE SCALE GENOMIC DNA]</scope>
    <source>
        <strain evidence="2 4">CDC#72-OH-14</strain>
    </source>
</reference>
<dbReference type="EMBL" id="UGNX01000001">
    <property type="protein sequence ID" value="STX35022.1"/>
    <property type="molecule type" value="Genomic_DNA"/>
</dbReference>
<protein>
    <submittedName>
        <fullName evidence="3">Membrane-associated HD superfamily hydrolase</fullName>
    </submittedName>
</protein>
<accession>A0A378IJS9</accession>
<evidence type="ECO:0000313" key="5">
    <source>
        <dbReference type="Proteomes" id="UP000255316"/>
    </source>
</evidence>
<keyword evidence="1" id="KW-0175">Coiled coil</keyword>
<keyword evidence="3" id="KW-0378">Hydrolase</keyword>
<sequence length="303" mass="34817">MTSSKDDEYAKKIAEAQDKSAKAAEELRKQENEKMAQDYMNAQMLKRRMEYAQAMEELRNKHIKGHDDKGNAITYWDEVNRLADEAMKPEQNSYQDYRAAMMSLLNMFGKMNKAIAVSREQTFGEFYNKYVYEKNEDPLGKAWIKLKSNMRDAIKGDADIDLPTLHHNVTFKDGKLNVAPLTRKDGAPLVVYERDEKGNIKYEIDQETGKPKLDDKNQPIKIISKEPHPANEAFKALVDAWLIENNYQIVPGEPNKHMNPTTGKYLDEEAFNSLKPTLVEFLKNPANAELTFEEEPQPHSPSI</sequence>
<evidence type="ECO:0000313" key="2">
    <source>
        <dbReference type="EMBL" id="KTC93277.1"/>
    </source>
</evidence>
<dbReference type="GO" id="GO:0016787">
    <property type="term" value="F:hydrolase activity"/>
    <property type="evidence" value="ECO:0007669"/>
    <property type="project" value="UniProtKB-KW"/>
</dbReference>
<name>A0A378IJS9_9GAMM</name>
<feature type="coiled-coil region" evidence="1">
    <location>
        <begin position="13"/>
        <end position="61"/>
    </location>
</feature>